<gene>
    <name evidence="2" type="primary">PP2A9_3</name>
    <name evidence="2" type="ORF">CK203_058516</name>
</gene>
<dbReference type="InterPro" id="IPR025886">
    <property type="entry name" value="PP2-like"/>
</dbReference>
<dbReference type="Proteomes" id="UP000288805">
    <property type="component" value="Unassembled WGS sequence"/>
</dbReference>
<accession>A0A438FQQ9</accession>
<organism evidence="2 3">
    <name type="scientific">Vitis vinifera</name>
    <name type="common">Grape</name>
    <dbReference type="NCBI Taxonomy" id="29760"/>
    <lineage>
        <taxon>Eukaryota</taxon>
        <taxon>Viridiplantae</taxon>
        <taxon>Streptophyta</taxon>
        <taxon>Embryophyta</taxon>
        <taxon>Tracheophyta</taxon>
        <taxon>Spermatophyta</taxon>
        <taxon>Magnoliopsida</taxon>
        <taxon>eudicotyledons</taxon>
        <taxon>Gunneridae</taxon>
        <taxon>Pentapetalae</taxon>
        <taxon>rosids</taxon>
        <taxon>Vitales</taxon>
        <taxon>Vitaceae</taxon>
        <taxon>Viteae</taxon>
        <taxon>Vitis</taxon>
    </lineage>
</organism>
<sequence>MSSTTTNHDAEEPPKLQRKDGKMKATFNPRQLNVSWGRDPATGRCQKSEGPFGQHRPAELLRVCWLEVSGSVPIGSVPPGTKYRITFQISLKSDAFGWNDCPVYVMAKFGKEGKYSWKKISLQAHYSQPTSIPSTEGLEIETEDANDTIYFGLYDIWTGHWKGGLQLHNATLAHSRVWLVS</sequence>
<dbReference type="AlphaFoldDB" id="A0A438FQQ9"/>
<dbReference type="EMBL" id="QGNW01000779">
    <property type="protein sequence ID" value="RVW62289.1"/>
    <property type="molecule type" value="Genomic_DNA"/>
</dbReference>
<evidence type="ECO:0000313" key="3">
    <source>
        <dbReference type="Proteomes" id="UP000288805"/>
    </source>
</evidence>
<evidence type="ECO:0000256" key="1">
    <source>
        <dbReference type="SAM" id="MobiDB-lite"/>
    </source>
</evidence>
<protein>
    <submittedName>
        <fullName evidence="2">Protein phloem 2-like A9</fullName>
    </submittedName>
</protein>
<reference evidence="2 3" key="1">
    <citation type="journal article" date="2018" name="PLoS Genet.">
        <title>Population sequencing reveals clonal diversity and ancestral inbreeding in the grapevine cultivar Chardonnay.</title>
        <authorList>
            <person name="Roach M.J."/>
            <person name="Johnson D.L."/>
            <person name="Bohlmann J."/>
            <person name="van Vuuren H.J."/>
            <person name="Jones S.J."/>
            <person name="Pretorius I.S."/>
            <person name="Schmidt S.A."/>
            <person name="Borneman A.R."/>
        </authorList>
    </citation>
    <scope>NUCLEOTIDE SEQUENCE [LARGE SCALE GENOMIC DNA]</scope>
    <source>
        <strain evidence="3">cv. Chardonnay</strain>
        <tissue evidence="2">Leaf</tissue>
    </source>
</reference>
<comment type="caution">
    <text evidence="2">The sequence shown here is derived from an EMBL/GenBank/DDBJ whole genome shotgun (WGS) entry which is preliminary data.</text>
</comment>
<dbReference type="Pfam" id="PF14299">
    <property type="entry name" value="PP2"/>
    <property type="match status" value="1"/>
</dbReference>
<dbReference type="PANTHER" id="PTHR32278">
    <property type="entry name" value="F-BOX DOMAIN-CONTAINING PROTEIN"/>
    <property type="match status" value="1"/>
</dbReference>
<feature type="compositionally biased region" description="Basic and acidic residues" evidence="1">
    <location>
        <begin position="8"/>
        <end position="23"/>
    </location>
</feature>
<feature type="region of interest" description="Disordered" evidence="1">
    <location>
        <begin position="1"/>
        <end position="52"/>
    </location>
</feature>
<proteinExistence type="predicted"/>
<evidence type="ECO:0000313" key="2">
    <source>
        <dbReference type="EMBL" id="RVW62289.1"/>
    </source>
</evidence>
<name>A0A438FQQ9_VITVI</name>
<dbReference type="PANTHER" id="PTHR32278:SF2">
    <property type="entry name" value="PROTEIN PHLOEM PROTEIN 2-LIKE A9"/>
    <property type="match status" value="1"/>
</dbReference>